<evidence type="ECO:0000256" key="1">
    <source>
        <dbReference type="SAM" id="MobiDB-lite"/>
    </source>
</evidence>
<feature type="compositionally biased region" description="Basic and acidic residues" evidence="1">
    <location>
        <begin position="78"/>
        <end position="88"/>
    </location>
</feature>
<feature type="compositionally biased region" description="Basic and acidic residues" evidence="1">
    <location>
        <begin position="1"/>
        <end position="10"/>
    </location>
</feature>
<dbReference type="EMBL" id="BMAU01021276">
    <property type="protein sequence ID" value="GFY07624.1"/>
    <property type="molecule type" value="Genomic_DNA"/>
</dbReference>
<feature type="region of interest" description="Disordered" evidence="1">
    <location>
        <begin position="1"/>
        <end position="116"/>
    </location>
</feature>
<accession>A0A8X6VCK6</accession>
<comment type="caution">
    <text evidence="2">The sequence shown here is derived from an EMBL/GenBank/DDBJ whole genome shotgun (WGS) entry which is preliminary data.</text>
</comment>
<protein>
    <submittedName>
        <fullName evidence="2">Uncharacterized protein</fullName>
    </submittedName>
</protein>
<reference evidence="2" key="1">
    <citation type="submission" date="2020-08" db="EMBL/GenBank/DDBJ databases">
        <title>Multicomponent nature underlies the extraordinary mechanical properties of spider dragline silk.</title>
        <authorList>
            <person name="Kono N."/>
            <person name="Nakamura H."/>
            <person name="Mori M."/>
            <person name="Yoshida Y."/>
            <person name="Ohtoshi R."/>
            <person name="Malay A.D."/>
            <person name="Moran D.A.P."/>
            <person name="Tomita M."/>
            <person name="Numata K."/>
            <person name="Arakawa K."/>
        </authorList>
    </citation>
    <scope>NUCLEOTIDE SEQUENCE</scope>
</reference>
<keyword evidence="3" id="KW-1185">Reference proteome</keyword>
<feature type="compositionally biased region" description="Polar residues" evidence="1">
    <location>
        <begin position="107"/>
        <end position="116"/>
    </location>
</feature>
<dbReference type="Proteomes" id="UP000887159">
    <property type="component" value="Unassembled WGS sequence"/>
</dbReference>
<organism evidence="2 3">
    <name type="scientific">Trichonephila clavipes</name>
    <name type="common">Golden silk orbweaver</name>
    <name type="synonym">Nephila clavipes</name>
    <dbReference type="NCBI Taxonomy" id="2585209"/>
    <lineage>
        <taxon>Eukaryota</taxon>
        <taxon>Metazoa</taxon>
        <taxon>Ecdysozoa</taxon>
        <taxon>Arthropoda</taxon>
        <taxon>Chelicerata</taxon>
        <taxon>Arachnida</taxon>
        <taxon>Araneae</taxon>
        <taxon>Araneomorphae</taxon>
        <taxon>Entelegynae</taxon>
        <taxon>Araneoidea</taxon>
        <taxon>Nephilidae</taxon>
        <taxon>Trichonephila</taxon>
    </lineage>
</organism>
<evidence type="ECO:0000313" key="2">
    <source>
        <dbReference type="EMBL" id="GFY07624.1"/>
    </source>
</evidence>
<dbReference type="AlphaFoldDB" id="A0A8X6VCK6"/>
<sequence>MFSETKRKLDLTGASEMNRLYPKSRRESSNENQYLNTLPRRGGGWKKKRPDENETKVRYAGRNGGAQGRGLNSPKNAWNEKENGDYKTELAAGTSVESKQEPALITDPSSDVSKCI</sequence>
<proteinExistence type="predicted"/>
<gene>
    <name evidence="2" type="ORF">TNCV_4094941</name>
</gene>
<evidence type="ECO:0000313" key="3">
    <source>
        <dbReference type="Proteomes" id="UP000887159"/>
    </source>
</evidence>
<name>A0A8X6VCK6_TRICX</name>